<proteinExistence type="predicted"/>
<accession>A0A3G8Y9T9</accession>
<evidence type="ECO:0000313" key="2">
    <source>
        <dbReference type="Proteomes" id="UP000276417"/>
    </source>
</evidence>
<organism evidence="1 2">
    <name type="scientific">Deinococcus psychrotolerans</name>
    <dbReference type="NCBI Taxonomy" id="2489213"/>
    <lineage>
        <taxon>Bacteria</taxon>
        <taxon>Thermotogati</taxon>
        <taxon>Deinococcota</taxon>
        <taxon>Deinococci</taxon>
        <taxon>Deinococcales</taxon>
        <taxon>Deinococcaceae</taxon>
        <taxon>Deinococcus</taxon>
    </lineage>
</organism>
<protein>
    <submittedName>
        <fullName evidence="1">Uncharacterized protein</fullName>
    </submittedName>
</protein>
<dbReference type="AlphaFoldDB" id="A0A3G8Y9T9"/>
<gene>
    <name evidence="1" type="ORF">EHF33_04690</name>
</gene>
<dbReference type="OrthoDB" id="73066at2"/>
<evidence type="ECO:0000313" key="1">
    <source>
        <dbReference type="EMBL" id="AZI42128.1"/>
    </source>
</evidence>
<sequence>MSKFTIGLVGASLLLSACGGGGGSPGGGGNPGGGSGGGSGPNAGAGTTITRAQLAGCANLSGSSDPAASRCLAGTLVGKTAGGDVCKLIIKSDNSYDYSTAKLNYSYSYNNQDRTYFDKDSQFPLLIWSVTSNAESYRSLEFKYGFNSTYDIQVDAEKDGVKSTCTATI</sequence>
<name>A0A3G8Y9T9_9DEIO</name>
<dbReference type="RefSeq" id="WP_124868325.1">
    <property type="nucleotide sequence ID" value="NZ_CP034183.1"/>
</dbReference>
<keyword evidence="2" id="KW-1185">Reference proteome</keyword>
<reference evidence="1 2" key="1">
    <citation type="submission" date="2018-11" db="EMBL/GenBank/DDBJ databases">
        <title>Deinococcus shelandsis sp. nov., isolated from South Shetland Islands soil of Antarctica.</title>
        <authorList>
            <person name="Tian J."/>
        </authorList>
    </citation>
    <scope>NUCLEOTIDE SEQUENCE [LARGE SCALE GENOMIC DNA]</scope>
    <source>
        <strain evidence="1 2">S14-83T</strain>
    </source>
</reference>
<dbReference type="Proteomes" id="UP000276417">
    <property type="component" value="Chromosome 1"/>
</dbReference>
<dbReference type="PROSITE" id="PS51257">
    <property type="entry name" value="PROKAR_LIPOPROTEIN"/>
    <property type="match status" value="1"/>
</dbReference>
<dbReference type="EMBL" id="CP034183">
    <property type="protein sequence ID" value="AZI42128.1"/>
    <property type="molecule type" value="Genomic_DNA"/>
</dbReference>
<dbReference type="KEGG" id="dph:EHF33_04690"/>